<evidence type="ECO:0000313" key="1">
    <source>
        <dbReference type="EMBL" id="KAI3727074.1"/>
    </source>
</evidence>
<dbReference type="EMBL" id="CM042039">
    <property type="protein sequence ID" value="KAI3727074.1"/>
    <property type="molecule type" value="Genomic_DNA"/>
</dbReference>
<organism evidence="1 2">
    <name type="scientific">Smallanthus sonchifolius</name>
    <dbReference type="NCBI Taxonomy" id="185202"/>
    <lineage>
        <taxon>Eukaryota</taxon>
        <taxon>Viridiplantae</taxon>
        <taxon>Streptophyta</taxon>
        <taxon>Embryophyta</taxon>
        <taxon>Tracheophyta</taxon>
        <taxon>Spermatophyta</taxon>
        <taxon>Magnoliopsida</taxon>
        <taxon>eudicotyledons</taxon>
        <taxon>Gunneridae</taxon>
        <taxon>Pentapetalae</taxon>
        <taxon>asterids</taxon>
        <taxon>campanulids</taxon>
        <taxon>Asterales</taxon>
        <taxon>Asteraceae</taxon>
        <taxon>Asteroideae</taxon>
        <taxon>Heliantheae alliance</taxon>
        <taxon>Millerieae</taxon>
        <taxon>Smallanthus</taxon>
    </lineage>
</organism>
<sequence length="157" mass="16908">MLMAPIAKSTANMQQLICSSTGKKETKKETETKYQKKLGWGVSGSRTQIAQQSGLVTHRQTPVRHHASPAASQFGSGSPLQHPAGQTVEIFEESDRVENRCKFTRKRRFGKKPTANRSQTRRTQHSAASSNSATAAPLLPPSTGPLTAAASFSTTGD</sequence>
<keyword evidence="2" id="KW-1185">Reference proteome</keyword>
<evidence type="ECO:0000313" key="2">
    <source>
        <dbReference type="Proteomes" id="UP001056120"/>
    </source>
</evidence>
<reference evidence="1 2" key="2">
    <citation type="journal article" date="2022" name="Mol. Ecol. Resour.">
        <title>The genomes of chicory, endive, great burdock and yacon provide insights into Asteraceae paleo-polyploidization history and plant inulin production.</title>
        <authorList>
            <person name="Fan W."/>
            <person name="Wang S."/>
            <person name="Wang H."/>
            <person name="Wang A."/>
            <person name="Jiang F."/>
            <person name="Liu H."/>
            <person name="Zhao H."/>
            <person name="Xu D."/>
            <person name="Zhang Y."/>
        </authorList>
    </citation>
    <scope>NUCLEOTIDE SEQUENCE [LARGE SCALE GENOMIC DNA]</scope>
    <source>
        <strain evidence="2">cv. Yunnan</strain>
        <tissue evidence="1">Leaves</tissue>
    </source>
</reference>
<reference evidence="2" key="1">
    <citation type="journal article" date="2022" name="Mol. Ecol. Resour.">
        <title>The genomes of chicory, endive, great burdock and yacon provide insights into Asteraceae palaeo-polyploidization history and plant inulin production.</title>
        <authorList>
            <person name="Fan W."/>
            <person name="Wang S."/>
            <person name="Wang H."/>
            <person name="Wang A."/>
            <person name="Jiang F."/>
            <person name="Liu H."/>
            <person name="Zhao H."/>
            <person name="Xu D."/>
            <person name="Zhang Y."/>
        </authorList>
    </citation>
    <scope>NUCLEOTIDE SEQUENCE [LARGE SCALE GENOMIC DNA]</scope>
    <source>
        <strain evidence="2">cv. Yunnan</strain>
    </source>
</reference>
<accession>A0ACB9BYP5</accession>
<proteinExistence type="predicted"/>
<name>A0ACB9BYP5_9ASTR</name>
<gene>
    <name evidence="1" type="ORF">L1987_66883</name>
</gene>
<comment type="caution">
    <text evidence="1">The sequence shown here is derived from an EMBL/GenBank/DDBJ whole genome shotgun (WGS) entry which is preliminary data.</text>
</comment>
<protein>
    <submittedName>
        <fullName evidence="1">Uncharacterized protein</fullName>
    </submittedName>
</protein>
<dbReference type="Proteomes" id="UP001056120">
    <property type="component" value="Linkage Group LG22"/>
</dbReference>